<gene>
    <name evidence="1" type="ORF">U9M48_022145</name>
</gene>
<proteinExistence type="predicted"/>
<name>A0AAQ3WTE7_PASNO</name>
<evidence type="ECO:0008006" key="3">
    <source>
        <dbReference type="Google" id="ProtNLM"/>
    </source>
</evidence>
<dbReference type="Proteomes" id="UP001341281">
    <property type="component" value="Chromosome 05"/>
</dbReference>
<sequence length="231" mass="27199">MRWFSTFINDLELSELVLTGRRFTWSNRREHPTLERLDRVLVTSDWLVMEYVDIWEKTQGITLSDQPDSFIWRWSPDRCYSSSSAYAACFQGSIRLAGATLIWRAKVPPKDSETMNHLLLYCPYTKELWFRLLNPVGLGNLVPTDQLLFVDWWTRLRKSVAKDLRKGVDAFVLLTAWVIWKERNQRTFRRTSSSIEELLSKFRVEAESWALAGYAELGRLTVPSHSRWWSS</sequence>
<organism evidence="1 2">
    <name type="scientific">Paspalum notatum var. saurae</name>
    <dbReference type="NCBI Taxonomy" id="547442"/>
    <lineage>
        <taxon>Eukaryota</taxon>
        <taxon>Viridiplantae</taxon>
        <taxon>Streptophyta</taxon>
        <taxon>Embryophyta</taxon>
        <taxon>Tracheophyta</taxon>
        <taxon>Spermatophyta</taxon>
        <taxon>Magnoliopsida</taxon>
        <taxon>Liliopsida</taxon>
        <taxon>Poales</taxon>
        <taxon>Poaceae</taxon>
        <taxon>PACMAD clade</taxon>
        <taxon>Panicoideae</taxon>
        <taxon>Andropogonodae</taxon>
        <taxon>Paspaleae</taxon>
        <taxon>Paspalinae</taxon>
        <taxon>Paspalum</taxon>
    </lineage>
</organism>
<dbReference type="EMBL" id="CP144749">
    <property type="protein sequence ID" value="WVZ73888.1"/>
    <property type="molecule type" value="Genomic_DNA"/>
</dbReference>
<accession>A0AAQ3WTE7</accession>
<reference evidence="1 2" key="1">
    <citation type="submission" date="2024-02" db="EMBL/GenBank/DDBJ databases">
        <title>High-quality chromosome-scale genome assembly of Pensacola bahiagrass (Paspalum notatum Flugge var. saurae).</title>
        <authorList>
            <person name="Vega J.M."/>
            <person name="Podio M."/>
            <person name="Orjuela J."/>
            <person name="Siena L.A."/>
            <person name="Pessino S.C."/>
            <person name="Combes M.C."/>
            <person name="Mariac C."/>
            <person name="Albertini E."/>
            <person name="Pupilli F."/>
            <person name="Ortiz J.P.A."/>
            <person name="Leblanc O."/>
        </authorList>
    </citation>
    <scope>NUCLEOTIDE SEQUENCE [LARGE SCALE GENOMIC DNA]</scope>
    <source>
        <strain evidence="1">R1</strain>
        <tissue evidence="1">Leaf</tissue>
    </source>
</reference>
<dbReference type="InterPro" id="IPR036691">
    <property type="entry name" value="Endo/exonu/phosph_ase_sf"/>
</dbReference>
<dbReference type="SUPFAM" id="SSF56219">
    <property type="entry name" value="DNase I-like"/>
    <property type="match status" value="1"/>
</dbReference>
<evidence type="ECO:0000313" key="2">
    <source>
        <dbReference type="Proteomes" id="UP001341281"/>
    </source>
</evidence>
<dbReference type="AlphaFoldDB" id="A0AAQ3WTE7"/>
<keyword evidence="2" id="KW-1185">Reference proteome</keyword>
<protein>
    <recommendedName>
        <fullName evidence="3">Reverse transcriptase zinc-binding domain-containing protein</fullName>
    </recommendedName>
</protein>
<evidence type="ECO:0000313" key="1">
    <source>
        <dbReference type="EMBL" id="WVZ73888.1"/>
    </source>
</evidence>